<dbReference type="Proteomes" id="UP000607653">
    <property type="component" value="Unassembled WGS sequence"/>
</dbReference>
<dbReference type="AlphaFoldDB" id="A0A822YCA4"/>
<protein>
    <submittedName>
        <fullName evidence="1">Uncharacterized protein</fullName>
    </submittedName>
</protein>
<accession>A0A822YCA4</accession>
<name>A0A822YCA4_NELNU</name>
<reference evidence="1 2" key="1">
    <citation type="journal article" date="2020" name="Mol. Biol. Evol.">
        <title>Distinct Expression and Methylation Patterns for Genes with Different Fates following a Single Whole-Genome Duplication in Flowering Plants.</title>
        <authorList>
            <person name="Shi T."/>
            <person name="Rahmani R.S."/>
            <person name="Gugger P.F."/>
            <person name="Wang M."/>
            <person name="Li H."/>
            <person name="Zhang Y."/>
            <person name="Li Z."/>
            <person name="Wang Q."/>
            <person name="Van de Peer Y."/>
            <person name="Marchal K."/>
            <person name="Chen J."/>
        </authorList>
    </citation>
    <scope>NUCLEOTIDE SEQUENCE [LARGE SCALE GENOMIC DNA]</scope>
    <source>
        <tissue evidence="1">Leaf</tissue>
    </source>
</reference>
<proteinExistence type="predicted"/>
<organism evidence="1 2">
    <name type="scientific">Nelumbo nucifera</name>
    <name type="common">Sacred lotus</name>
    <dbReference type="NCBI Taxonomy" id="4432"/>
    <lineage>
        <taxon>Eukaryota</taxon>
        <taxon>Viridiplantae</taxon>
        <taxon>Streptophyta</taxon>
        <taxon>Embryophyta</taxon>
        <taxon>Tracheophyta</taxon>
        <taxon>Spermatophyta</taxon>
        <taxon>Magnoliopsida</taxon>
        <taxon>Proteales</taxon>
        <taxon>Nelumbonaceae</taxon>
        <taxon>Nelumbo</taxon>
    </lineage>
</organism>
<evidence type="ECO:0000313" key="2">
    <source>
        <dbReference type="Proteomes" id="UP000607653"/>
    </source>
</evidence>
<sequence>MSIPNKRLQVVRCNLRIGRFSLNLIMKMLCSSRRRRRPPPPPASSFSGTKAGTCVMIVIQG</sequence>
<comment type="caution">
    <text evidence="1">The sequence shown here is derived from an EMBL/GenBank/DDBJ whole genome shotgun (WGS) entry which is preliminary data.</text>
</comment>
<keyword evidence="2" id="KW-1185">Reference proteome</keyword>
<gene>
    <name evidence="1" type="ORF">HUJ06_010595</name>
</gene>
<dbReference type="EMBL" id="DUZY01000003">
    <property type="protein sequence ID" value="DAD31744.1"/>
    <property type="molecule type" value="Genomic_DNA"/>
</dbReference>
<evidence type="ECO:0000313" key="1">
    <source>
        <dbReference type="EMBL" id="DAD31744.1"/>
    </source>
</evidence>